<dbReference type="GO" id="GO:0006749">
    <property type="term" value="P:glutathione metabolic process"/>
    <property type="evidence" value="ECO:0007669"/>
    <property type="project" value="TreeGrafter"/>
</dbReference>
<evidence type="ECO:0000313" key="7">
    <source>
        <dbReference type="Proteomes" id="UP001245370"/>
    </source>
</evidence>
<dbReference type="Proteomes" id="UP001245370">
    <property type="component" value="Unassembled WGS sequence"/>
</dbReference>
<name>A0A9W6CNF7_XANFL</name>
<dbReference type="InterPro" id="IPR051924">
    <property type="entry name" value="GST_Kappa/NadH"/>
</dbReference>
<evidence type="ECO:0000313" key="5">
    <source>
        <dbReference type="EMBL" id="MDR6334723.1"/>
    </source>
</evidence>
<dbReference type="CDD" id="cd03022">
    <property type="entry name" value="DsbA_HCCA_Iso"/>
    <property type="match status" value="1"/>
</dbReference>
<dbReference type="Gene3D" id="3.40.30.10">
    <property type="entry name" value="Glutaredoxin"/>
    <property type="match status" value="1"/>
</dbReference>
<dbReference type="Pfam" id="PF01323">
    <property type="entry name" value="DSBA"/>
    <property type="match status" value="1"/>
</dbReference>
<sequence>MSPTTAAPRSLDYFFSSVSPWTFLGHGPVMAVAARHGVTVRFHPVSLGPVFAETGGLPLPKRAPPRQRYRILELQRWREKRGVALNVHPAHWPFDGTLADQTIIAAMEAGHAPGDLMGRIFSGVWERQENLGLPEVIAACADAVGLPGAELVAAADTEKIAAIYLENRAKALAADVFGAPSYVLDGEVFWGQDRIDLLDEALTSGRAPYRPDVA</sequence>
<evidence type="ECO:0000313" key="4">
    <source>
        <dbReference type="EMBL" id="GLI23256.1"/>
    </source>
</evidence>
<dbReference type="InterPro" id="IPR001853">
    <property type="entry name" value="DSBA-like_thioredoxin_dom"/>
</dbReference>
<dbReference type="EMBL" id="JAVDPY010000005">
    <property type="protein sequence ID" value="MDR6334723.1"/>
    <property type="molecule type" value="Genomic_DNA"/>
</dbReference>
<dbReference type="InterPro" id="IPR014440">
    <property type="entry name" value="HCCAis_GSTk"/>
</dbReference>
<proteinExistence type="inferred from homology"/>
<reference evidence="5 7" key="2">
    <citation type="submission" date="2023-07" db="EMBL/GenBank/DDBJ databases">
        <title>Genomic Encyclopedia of Type Strains, Phase IV (KMG-IV): sequencing the most valuable type-strain genomes for metagenomic binning, comparative biology and taxonomic classification.</title>
        <authorList>
            <person name="Goeker M."/>
        </authorList>
    </citation>
    <scope>NUCLEOTIDE SEQUENCE [LARGE SCALE GENOMIC DNA]</scope>
    <source>
        <strain evidence="5 7">DSM 338</strain>
    </source>
</reference>
<evidence type="ECO:0000313" key="6">
    <source>
        <dbReference type="Proteomes" id="UP001144397"/>
    </source>
</evidence>
<dbReference type="InterPro" id="IPR036249">
    <property type="entry name" value="Thioredoxin-like_sf"/>
</dbReference>
<feature type="active site" description="Nucleophile" evidence="2">
    <location>
        <position position="19"/>
    </location>
</feature>
<organism evidence="4 6">
    <name type="scientific">Xanthobacter flavus</name>
    <dbReference type="NCBI Taxonomy" id="281"/>
    <lineage>
        <taxon>Bacteria</taxon>
        <taxon>Pseudomonadati</taxon>
        <taxon>Pseudomonadota</taxon>
        <taxon>Alphaproteobacteria</taxon>
        <taxon>Hyphomicrobiales</taxon>
        <taxon>Xanthobacteraceae</taxon>
        <taxon>Xanthobacter</taxon>
    </lineage>
</organism>
<reference evidence="4" key="1">
    <citation type="submission" date="2022-12" db="EMBL/GenBank/DDBJ databases">
        <title>Reference genome sequencing for broad-spectrum identification of bacterial and archaeal isolates by mass spectrometry.</title>
        <authorList>
            <person name="Sekiguchi Y."/>
            <person name="Tourlousse D.M."/>
        </authorList>
    </citation>
    <scope>NUCLEOTIDE SEQUENCE</scope>
    <source>
        <strain evidence="4">301</strain>
    </source>
</reference>
<keyword evidence="1 4" id="KW-0413">Isomerase</keyword>
<dbReference type="PANTHER" id="PTHR42943:SF13">
    <property type="entry name" value="GLUTATHIONE S-TRANSFERASE KAPPA-RELATED"/>
    <property type="match status" value="1"/>
</dbReference>
<comment type="similarity">
    <text evidence="1">Belongs to the GST superfamily. NadH family.</text>
</comment>
<dbReference type="GO" id="GO:1901170">
    <property type="term" value="P:naphthalene catabolic process"/>
    <property type="evidence" value="ECO:0007669"/>
    <property type="project" value="InterPro"/>
</dbReference>
<dbReference type="PANTHER" id="PTHR42943">
    <property type="entry name" value="GLUTATHIONE S-TRANSFERASE KAPPA"/>
    <property type="match status" value="1"/>
</dbReference>
<accession>A0A9W6CNF7</accession>
<dbReference type="PIRSF" id="PIRSF006386">
    <property type="entry name" value="HCCAis_GSTk"/>
    <property type="match status" value="1"/>
</dbReference>
<dbReference type="Proteomes" id="UP001144397">
    <property type="component" value="Unassembled WGS sequence"/>
</dbReference>
<dbReference type="GO" id="GO:0004602">
    <property type="term" value="F:glutathione peroxidase activity"/>
    <property type="evidence" value="ECO:0007669"/>
    <property type="project" value="TreeGrafter"/>
</dbReference>
<feature type="domain" description="DSBA-like thioredoxin" evidence="3">
    <location>
        <begin position="11"/>
        <end position="202"/>
    </location>
</feature>
<keyword evidence="7" id="KW-1185">Reference proteome</keyword>
<evidence type="ECO:0000256" key="1">
    <source>
        <dbReference type="PIRNR" id="PIRNR006386"/>
    </source>
</evidence>
<dbReference type="EMBL" id="BSDO01000004">
    <property type="protein sequence ID" value="GLI23256.1"/>
    <property type="molecule type" value="Genomic_DNA"/>
</dbReference>
<dbReference type="AlphaFoldDB" id="A0A9W6CNF7"/>
<dbReference type="RefSeq" id="WP_281808127.1">
    <property type="nucleotide sequence ID" value="NZ_BSDO01000004.1"/>
</dbReference>
<gene>
    <name evidence="5" type="ORF">GGQ86_003205</name>
    <name evidence="4" type="ORF">XFLAVUS301_29300</name>
</gene>
<evidence type="ECO:0000256" key="2">
    <source>
        <dbReference type="PIRSR" id="PIRSR006386-1"/>
    </source>
</evidence>
<dbReference type="EC" id="5.99.1.4" evidence="1"/>
<evidence type="ECO:0000259" key="3">
    <source>
        <dbReference type="Pfam" id="PF01323"/>
    </source>
</evidence>
<comment type="caution">
    <text evidence="4">The sequence shown here is derived from an EMBL/GenBank/DDBJ whole genome shotgun (WGS) entry which is preliminary data.</text>
</comment>
<dbReference type="GeneID" id="95763717"/>
<dbReference type="InterPro" id="IPR044087">
    <property type="entry name" value="NahD-like"/>
</dbReference>
<dbReference type="SUPFAM" id="SSF52833">
    <property type="entry name" value="Thioredoxin-like"/>
    <property type="match status" value="1"/>
</dbReference>
<protein>
    <recommendedName>
        <fullName evidence="1">2-hydroxychromene-2-carboxylate isomerase</fullName>
        <ecNumber evidence="1">5.99.1.4</ecNumber>
    </recommendedName>
</protein>
<dbReference type="GO" id="GO:0018845">
    <property type="term" value="F:2-hydroxychromene-2-carboxylate isomerase activity"/>
    <property type="evidence" value="ECO:0007669"/>
    <property type="project" value="UniProtKB-UniRule"/>
</dbReference>
<dbReference type="GO" id="GO:0004364">
    <property type="term" value="F:glutathione transferase activity"/>
    <property type="evidence" value="ECO:0007669"/>
    <property type="project" value="TreeGrafter"/>
</dbReference>
<comment type="catalytic activity">
    <reaction evidence="1">
        <text>2-hydroxychromene-2-carboxylate = (3E)-4-(2-hydroxyphenyl)-2-oxobut-3-enoate</text>
        <dbReference type="Rhea" id="RHEA:27401"/>
        <dbReference type="ChEBI" id="CHEBI:59350"/>
        <dbReference type="ChEBI" id="CHEBI:59353"/>
        <dbReference type="EC" id="5.99.1.4"/>
    </reaction>
</comment>